<organism evidence="1 2">
    <name type="scientific">Fibrobacter succinogenes (strain ATCC 19169 / S85)</name>
    <dbReference type="NCBI Taxonomy" id="59374"/>
    <lineage>
        <taxon>Bacteria</taxon>
        <taxon>Pseudomonadati</taxon>
        <taxon>Fibrobacterota</taxon>
        <taxon>Fibrobacteria</taxon>
        <taxon>Fibrobacterales</taxon>
        <taxon>Fibrobacteraceae</taxon>
        <taxon>Fibrobacter</taxon>
    </lineage>
</organism>
<proteinExistence type="predicted"/>
<dbReference type="Proteomes" id="UP000001497">
    <property type="component" value="Chromosome"/>
</dbReference>
<evidence type="ECO:0000313" key="2">
    <source>
        <dbReference type="Proteomes" id="UP000001497"/>
    </source>
</evidence>
<accession>A0ABN3Z0T6</accession>
<evidence type="ECO:0000313" key="1">
    <source>
        <dbReference type="EMBL" id="ACX76310.1"/>
    </source>
</evidence>
<dbReference type="EMBL" id="CP001792">
    <property type="protein sequence ID" value="ACX76310.1"/>
    <property type="molecule type" value="Genomic_DNA"/>
</dbReference>
<protein>
    <recommendedName>
        <fullName evidence="3">Lipoprotein</fullName>
    </recommendedName>
</protein>
<evidence type="ECO:0008006" key="3">
    <source>
        <dbReference type="Google" id="ProtNLM"/>
    </source>
</evidence>
<reference evidence="1" key="1">
    <citation type="submission" date="2009-10" db="EMBL/GenBank/DDBJ databases">
        <title>Complete sequence of Fibrobacter succinogenes subsp. succinogenes S85.</title>
        <authorList>
            <consortium name="US DOE Joint Genome Institute"/>
            <person name="Lucas S."/>
            <person name="Copeland A."/>
            <person name="Lapidus A."/>
            <person name="Glavina del Rio T."/>
            <person name="Tice H."/>
            <person name="Bruce D."/>
            <person name="Goodwin L."/>
            <person name="Pitluck S."/>
            <person name="Chertkov O."/>
            <person name="Detter J.C."/>
            <person name="Han C."/>
            <person name="Tapia R."/>
            <person name="Larimer F."/>
            <person name="Land M."/>
            <person name="Hauser L."/>
            <person name="Kyrpides N."/>
            <person name="Mikhailova N."/>
            <person name="Weimer P.J."/>
            <person name="Stevenson D.M."/>
            <person name="Boyum J."/>
            <person name="Brumm P.I."/>
            <person name="Mead D."/>
        </authorList>
    </citation>
    <scope>NUCLEOTIDE SEQUENCE [LARGE SCALE GENOMIC DNA]</scope>
    <source>
        <strain evidence="1">S85</strain>
    </source>
</reference>
<sequence>MLQRGWACENGLFCGSLKRCQKFCMDPKDSSYVMLTGYQIFKGNPKKEFKEFFQFDFEEYDGGITWVSSENIACTESGYSIEMIVGFLRETVYTIDIDRDGNVSSSPKIKGCLQLYDMESHKLKKVGDHCNEVYSSFPRDEFYRFVHNRTSVQD</sequence>
<gene>
    <name evidence="1" type="ordered locus">Fisuc_2727</name>
</gene>
<keyword evidence="2" id="KW-1185">Reference proteome</keyword>
<name>A0ABN3Z0T6_FIBSS</name>